<keyword evidence="3" id="KW-1185">Reference proteome</keyword>
<organism evidence="2 3">
    <name type="scientific">Rubripirellula lacrimiformis</name>
    <dbReference type="NCBI Taxonomy" id="1930273"/>
    <lineage>
        <taxon>Bacteria</taxon>
        <taxon>Pseudomonadati</taxon>
        <taxon>Planctomycetota</taxon>
        <taxon>Planctomycetia</taxon>
        <taxon>Pirellulales</taxon>
        <taxon>Pirellulaceae</taxon>
        <taxon>Rubripirellula</taxon>
    </lineage>
</organism>
<dbReference type="Gene3D" id="1.10.1130.10">
    <property type="entry name" value="Flavocytochrome C3, Chain A"/>
    <property type="match status" value="1"/>
</dbReference>
<dbReference type="SUPFAM" id="SSF48695">
    <property type="entry name" value="Multiheme cytochromes"/>
    <property type="match status" value="1"/>
</dbReference>
<protein>
    <recommendedName>
        <fullName evidence="1">Cytochrome c-552/4 domain-containing protein</fullName>
    </recommendedName>
</protein>
<dbReference type="Proteomes" id="UP000318538">
    <property type="component" value="Chromosome"/>
</dbReference>
<reference evidence="2 3" key="1">
    <citation type="submission" date="2019-02" db="EMBL/GenBank/DDBJ databases">
        <title>Deep-cultivation of Planctomycetes and their phenomic and genomic characterization uncovers novel biology.</title>
        <authorList>
            <person name="Wiegand S."/>
            <person name="Jogler M."/>
            <person name="Boedeker C."/>
            <person name="Pinto D."/>
            <person name="Vollmers J."/>
            <person name="Rivas-Marin E."/>
            <person name="Kohn T."/>
            <person name="Peeters S.H."/>
            <person name="Heuer A."/>
            <person name="Rast P."/>
            <person name="Oberbeckmann S."/>
            <person name="Bunk B."/>
            <person name="Jeske O."/>
            <person name="Meyerdierks A."/>
            <person name="Storesund J.E."/>
            <person name="Kallscheuer N."/>
            <person name="Luecker S."/>
            <person name="Lage O.M."/>
            <person name="Pohl T."/>
            <person name="Merkel B.J."/>
            <person name="Hornburger P."/>
            <person name="Mueller R.-W."/>
            <person name="Bruemmer F."/>
            <person name="Labrenz M."/>
            <person name="Spormann A.M."/>
            <person name="Op den Camp H."/>
            <person name="Overmann J."/>
            <person name="Amann R."/>
            <person name="Jetten M.S.M."/>
            <person name="Mascher T."/>
            <person name="Medema M.H."/>
            <person name="Devos D.P."/>
            <person name="Kaster A.-K."/>
            <person name="Ovreas L."/>
            <person name="Rohde M."/>
            <person name="Galperin M.Y."/>
            <person name="Jogler C."/>
        </authorList>
    </citation>
    <scope>NUCLEOTIDE SEQUENCE [LARGE SCALE GENOMIC DNA]</scope>
    <source>
        <strain evidence="2 3">K22_7</strain>
    </source>
</reference>
<dbReference type="OrthoDB" id="248740at2"/>
<dbReference type="Pfam" id="PF13435">
    <property type="entry name" value="Cytochrome_C554"/>
    <property type="match status" value="1"/>
</dbReference>
<evidence type="ECO:0000313" key="2">
    <source>
        <dbReference type="EMBL" id="QDT04194.1"/>
    </source>
</evidence>
<accession>A0A517NAN0</accession>
<proteinExistence type="predicted"/>
<evidence type="ECO:0000313" key="3">
    <source>
        <dbReference type="Proteomes" id="UP000318538"/>
    </source>
</evidence>
<dbReference type="EMBL" id="CP036525">
    <property type="protein sequence ID" value="QDT04194.1"/>
    <property type="molecule type" value="Genomic_DNA"/>
</dbReference>
<gene>
    <name evidence="2" type="ORF">K227x_25830</name>
</gene>
<dbReference type="InterPro" id="IPR023155">
    <property type="entry name" value="Cyt_c-552/4"/>
</dbReference>
<feature type="domain" description="Cytochrome c-552/4" evidence="1">
    <location>
        <begin position="68"/>
        <end position="151"/>
    </location>
</feature>
<evidence type="ECO:0000259" key="1">
    <source>
        <dbReference type="Pfam" id="PF13435"/>
    </source>
</evidence>
<dbReference type="AlphaFoldDB" id="A0A517NAN0"/>
<name>A0A517NAN0_9BACT</name>
<dbReference type="KEGG" id="rlc:K227x_25830"/>
<dbReference type="InterPro" id="IPR036280">
    <property type="entry name" value="Multihaem_cyt_sf"/>
</dbReference>
<sequence length="483" mass="53241">MTLNAVGVKPFPSPPLLVVGWWGAGILAIALWTSTTNAAEPIRWVGSDSCATSTCHGNVEGRGPAWNHAMSTWMANDPHAGAGDVLRSQLSRRIVSRLNPAASQSPDELDRTLRKRCISCHLTATPQDCDDDALLPPDFVAAGVSCEACHGPAGQWLTAHTGRDWVGDSRFSNGLGMRDTESIIGRSDTCVRCHIGSRSEDSMVRDMNHDLIAAGHPALRFDLLIYNQNLPPHWDPQGEPERPFMESPMRVRSVSRAINLATAATLSAQRATAFVADHSVPWPEFADYDCFACHQSLSIEEFKLPPRDRTKSPLHVSDGLPVWNSWHTVRQLELRDSPDLLQKLSPHQSDPPQIAKSGLSLAQKYRQVAKSKLTETAKPYDSIRDVLRLIRTRQPVDWHEAAILYLDLDAAGRQIASQDDSADAGREILLGLEDVERMLRFDPDRSVDQPSVIHSPAAFDPAMFGPTLDKIFTDKLPTNLESP</sequence>